<name>A0A125WAH3_ENTFL</name>
<protein>
    <recommendedName>
        <fullName evidence="1">ATPase AAA-type core domain-containing protein</fullName>
    </recommendedName>
</protein>
<reference evidence="3" key="1">
    <citation type="submission" date="2010-07" db="EMBL/GenBank/DDBJ databases">
        <authorList>
            <person name="Weinstock G."/>
            <person name="Sodergren E."/>
            <person name="Clifton S."/>
            <person name="Fulton L."/>
            <person name="Fulton B."/>
            <person name="Courtney L."/>
            <person name="Fronick C."/>
            <person name="Harrison M."/>
            <person name="Strong C."/>
            <person name="Farmer C."/>
            <person name="Delahaunty K."/>
            <person name="Markovic C."/>
            <person name="Hall O."/>
            <person name="Minx P."/>
            <person name="Tomlinson C."/>
            <person name="Mitreva M."/>
            <person name="Hou S."/>
            <person name="Chen J."/>
            <person name="Wollam A."/>
            <person name="Pepin K.H."/>
            <person name="Johnson M."/>
            <person name="Bhonagiri V."/>
            <person name="Zhang X."/>
            <person name="Suruliraj S."/>
            <person name="Warren W."/>
            <person name="Chinwalla A."/>
            <person name="Mardis E.R."/>
            <person name="Wilson R.K."/>
        </authorList>
    </citation>
    <scope>NUCLEOTIDE SEQUENCE [LARGE SCALE GENOMIC DNA]</scope>
    <source>
        <strain evidence="3">TX4248</strain>
    </source>
</reference>
<dbReference type="SUPFAM" id="SSF52540">
    <property type="entry name" value="P-loop containing nucleoside triphosphate hydrolases"/>
    <property type="match status" value="1"/>
</dbReference>
<evidence type="ECO:0000259" key="1">
    <source>
        <dbReference type="Pfam" id="PF13304"/>
    </source>
</evidence>
<dbReference type="AlphaFoldDB" id="A0A125WAH3"/>
<comment type="caution">
    <text evidence="2">The sequence shown here is derived from an EMBL/GenBank/DDBJ whole genome shotgun (WGS) entry which is preliminary data.</text>
</comment>
<dbReference type="PANTHER" id="PTHR40396">
    <property type="entry name" value="ATPASE-LIKE PROTEIN"/>
    <property type="match status" value="1"/>
</dbReference>
<dbReference type="Gene3D" id="3.40.50.300">
    <property type="entry name" value="P-loop containing nucleotide triphosphate hydrolases"/>
    <property type="match status" value="1"/>
</dbReference>
<proteinExistence type="predicted"/>
<sequence length="431" mass="49755">MLVNFTVKNLLSFKEEQTLSLQTGAYLRKYVNNRFEVKPKNYPEKLRLLKSAIVFGGNGSGKSNLVSGLNALKTLVLREQASINDALLYEPFALDPLAKQSPSVMTIEFINDSVLYRYSLANTAREVVKESLEIYDKTQDDFVYYFKRDGAESSVFPEKYQEYQTQIKSNSLVIHTLESKNDQHATNVVRWFANQLVIFDGSLRNIERLSNEKDKEKVLNFLKLADMNMVDLVPVKDKEEDYSKQEKLAAVLERIIQEKAPTIEIGRVKKSLYSLYSVYNQYDEMNQVVGQERIHYDLESSGTKKLIGLALNILFNPEEKVFVFDEFDDAFHQELSGTLLEAFNAMETNTQFILTSHELHLMDNQLRKDQIYFTDKNYRGASELYALYDFEADPKKGRGDITYYRRYLNGLFGGVPHIDRSEIVQAVKVKE</sequence>
<dbReference type="RefSeq" id="WP_002371641.1">
    <property type="nucleotide sequence ID" value="NZ_GL454408.1"/>
</dbReference>
<dbReference type="Proteomes" id="UP000004846">
    <property type="component" value="Unassembled WGS sequence"/>
</dbReference>
<dbReference type="EMBL" id="AEBR01000002">
    <property type="protein sequence ID" value="EFM84335.1"/>
    <property type="molecule type" value="Genomic_DNA"/>
</dbReference>
<dbReference type="Pfam" id="PF13304">
    <property type="entry name" value="AAA_21"/>
    <property type="match status" value="1"/>
</dbReference>
<feature type="domain" description="ATPase AAA-type core" evidence="1">
    <location>
        <begin position="52"/>
        <end position="363"/>
    </location>
</feature>
<evidence type="ECO:0000313" key="2">
    <source>
        <dbReference type="EMBL" id="EFM84335.1"/>
    </source>
</evidence>
<dbReference type="GO" id="GO:0005524">
    <property type="term" value="F:ATP binding"/>
    <property type="evidence" value="ECO:0007669"/>
    <property type="project" value="InterPro"/>
</dbReference>
<dbReference type="HOGENOM" id="CLU_046693_2_0_9"/>
<organism evidence="2 3">
    <name type="scientific">Enterococcus faecalis TX4248</name>
    <dbReference type="NCBI Taxonomy" id="749495"/>
    <lineage>
        <taxon>Bacteria</taxon>
        <taxon>Bacillati</taxon>
        <taxon>Bacillota</taxon>
        <taxon>Bacilli</taxon>
        <taxon>Lactobacillales</taxon>
        <taxon>Enterococcaceae</taxon>
        <taxon>Enterococcus</taxon>
    </lineage>
</organism>
<accession>A0A125WAH3</accession>
<dbReference type="InterPro" id="IPR027417">
    <property type="entry name" value="P-loop_NTPase"/>
</dbReference>
<dbReference type="InterPro" id="IPR003959">
    <property type="entry name" value="ATPase_AAA_core"/>
</dbReference>
<dbReference type="PANTHER" id="PTHR40396:SF1">
    <property type="entry name" value="ATPASE AAA-TYPE CORE DOMAIN-CONTAINING PROTEIN"/>
    <property type="match status" value="1"/>
</dbReference>
<evidence type="ECO:0000313" key="3">
    <source>
        <dbReference type="Proteomes" id="UP000004846"/>
    </source>
</evidence>
<gene>
    <name evidence="2" type="ORF">HMPREF9498_00023</name>
</gene>
<dbReference type="GO" id="GO:0016887">
    <property type="term" value="F:ATP hydrolysis activity"/>
    <property type="evidence" value="ECO:0007669"/>
    <property type="project" value="InterPro"/>
</dbReference>